<feature type="active site" description="Nucleophile" evidence="15">
    <location>
        <position position="279"/>
    </location>
</feature>
<comment type="similarity">
    <text evidence="3 14">Belongs to the glycosyl hydrolase 13 family.</text>
</comment>
<dbReference type="SMART" id="SM00642">
    <property type="entry name" value="Aamy"/>
    <property type="match status" value="1"/>
</dbReference>
<protein>
    <recommendedName>
        <fullName evidence="5 13">Malto-oligosyltrehalose trehalohydrolase</fullName>
        <shortName evidence="14">MTHase</shortName>
        <ecNumber evidence="4 13">3.2.1.141</ecNumber>
    </recommendedName>
    <alternativeName>
        <fullName evidence="11 14">4-alpha-D-((1-&gt;4)-alpha-D-glucano)trehalose trehalohydrolase</fullName>
    </alternativeName>
    <alternativeName>
        <fullName evidence="10 14">Maltooligosyl trehalose trehalohydrolase</fullName>
    </alternativeName>
</protein>
<dbReference type="InterPro" id="IPR013783">
    <property type="entry name" value="Ig-like_fold"/>
</dbReference>
<comment type="catalytic activity">
    <reaction evidence="12 14">
        <text>hydrolysis of (1-&gt;4)-alpha-D-glucosidic linkage in 4-alpha-D-[(1-&gt;4)-alpha-D-glucanosyl]n trehalose to yield trehalose and (1-&gt;4)-alpha-D-glucan.</text>
        <dbReference type="EC" id="3.2.1.141"/>
    </reaction>
</comment>
<dbReference type="InterPro" id="IPR044901">
    <property type="entry name" value="Trehalose_TreZ_E-set_sf"/>
</dbReference>
<comment type="pathway">
    <text evidence="2 14">Glycan biosynthesis; trehalose biosynthesis.</text>
</comment>
<evidence type="ECO:0000256" key="5">
    <source>
        <dbReference type="ARBA" id="ARBA00015938"/>
    </source>
</evidence>
<evidence type="ECO:0000256" key="13">
    <source>
        <dbReference type="NCBIfam" id="TIGR02402"/>
    </source>
</evidence>
<evidence type="ECO:0000256" key="16">
    <source>
        <dbReference type="PIRSR" id="PIRSR006337-2"/>
    </source>
</evidence>
<dbReference type="PIRSF" id="PIRSF006337">
    <property type="entry name" value="Trehalose_TreZ"/>
    <property type="match status" value="1"/>
</dbReference>
<evidence type="ECO:0000256" key="1">
    <source>
        <dbReference type="ARBA" id="ARBA00004496"/>
    </source>
</evidence>
<evidence type="ECO:0000256" key="17">
    <source>
        <dbReference type="PIRSR" id="PIRSR006337-3"/>
    </source>
</evidence>
<gene>
    <name evidence="20" type="ORF">ATL42_0842</name>
</gene>
<evidence type="ECO:0000256" key="9">
    <source>
        <dbReference type="ARBA" id="ARBA00023295"/>
    </source>
</evidence>
<feature type="binding site" evidence="16">
    <location>
        <begin position="410"/>
        <end position="415"/>
    </location>
    <ligand>
        <name>substrate</name>
    </ligand>
</feature>
<feature type="domain" description="Glycosyl hydrolase family 13 catalytic" evidence="19">
    <location>
        <begin position="133"/>
        <end position="535"/>
    </location>
</feature>
<dbReference type="EMBL" id="PDJG01000001">
    <property type="protein sequence ID" value="PFG32990.1"/>
    <property type="molecule type" value="Genomic_DNA"/>
</dbReference>
<evidence type="ECO:0000256" key="6">
    <source>
        <dbReference type="ARBA" id="ARBA00022490"/>
    </source>
</evidence>
<dbReference type="EC" id="3.2.1.141" evidence="4 13"/>
<dbReference type="RefSeq" id="WP_098454271.1">
    <property type="nucleotide sequence ID" value="NZ_PDJG01000001.1"/>
</dbReference>
<dbReference type="SUPFAM" id="SSF81296">
    <property type="entry name" value="E set domains"/>
    <property type="match status" value="1"/>
</dbReference>
<evidence type="ECO:0000256" key="10">
    <source>
        <dbReference type="ARBA" id="ARBA00032057"/>
    </source>
</evidence>
<comment type="subcellular location">
    <subcellularLocation>
        <location evidence="1 15">Cytoplasm</location>
    </subcellularLocation>
</comment>
<dbReference type="GO" id="GO:0005992">
    <property type="term" value="P:trehalose biosynthetic process"/>
    <property type="evidence" value="ECO:0007669"/>
    <property type="project" value="UniProtKB-UniRule"/>
</dbReference>
<dbReference type="InterPro" id="IPR017853">
    <property type="entry name" value="GH"/>
</dbReference>
<dbReference type="Proteomes" id="UP000225548">
    <property type="component" value="Unassembled WGS sequence"/>
</dbReference>
<comment type="caution">
    <text evidence="20">The sequence shown here is derived from an EMBL/GenBank/DDBJ whole genome shotgun (WGS) entry which is preliminary data.</text>
</comment>
<dbReference type="SUPFAM" id="SSF51445">
    <property type="entry name" value="(Trans)glycosidases"/>
    <property type="match status" value="1"/>
</dbReference>
<feature type="region of interest" description="Disordered" evidence="18">
    <location>
        <begin position="85"/>
        <end position="108"/>
    </location>
</feature>
<reference evidence="20 21" key="1">
    <citation type="submission" date="2017-10" db="EMBL/GenBank/DDBJ databases">
        <title>Sequencing the genomes of 1000 actinobacteria strains.</title>
        <authorList>
            <person name="Klenk H.-P."/>
        </authorList>
    </citation>
    <scope>NUCLEOTIDE SEQUENCE [LARGE SCALE GENOMIC DNA]</scope>
    <source>
        <strain evidence="20 21">DSM 18966</strain>
    </source>
</reference>
<evidence type="ECO:0000256" key="11">
    <source>
        <dbReference type="ARBA" id="ARBA00033284"/>
    </source>
</evidence>
<feature type="binding site" evidence="16">
    <location>
        <begin position="341"/>
        <end position="345"/>
    </location>
    <ligand>
        <name>substrate</name>
    </ligand>
</feature>
<evidence type="ECO:0000256" key="18">
    <source>
        <dbReference type="SAM" id="MobiDB-lite"/>
    </source>
</evidence>
<evidence type="ECO:0000256" key="8">
    <source>
        <dbReference type="ARBA" id="ARBA00023277"/>
    </source>
</evidence>
<feature type="binding site" evidence="16">
    <location>
        <begin position="277"/>
        <end position="282"/>
    </location>
    <ligand>
        <name>substrate</name>
    </ligand>
</feature>
<evidence type="ECO:0000313" key="21">
    <source>
        <dbReference type="Proteomes" id="UP000225548"/>
    </source>
</evidence>
<keyword evidence="9 14" id="KW-0326">Glycosidase</keyword>
<keyword evidence="6" id="KW-0963">Cytoplasm</keyword>
<dbReference type="PANTHER" id="PTHR43651">
    <property type="entry name" value="1,4-ALPHA-GLUCAN-BRANCHING ENZYME"/>
    <property type="match status" value="1"/>
</dbReference>
<name>A0A2A9E467_9MICO</name>
<dbReference type="AlphaFoldDB" id="A0A2A9E467"/>
<dbReference type="Pfam" id="PF00128">
    <property type="entry name" value="Alpha-amylase"/>
    <property type="match status" value="1"/>
</dbReference>
<evidence type="ECO:0000256" key="15">
    <source>
        <dbReference type="PIRSR" id="PIRSR006337-1"/>
    </source>
</evidence>
<proteinExistence type="inferred from homology"/>
<feature type="active site" description="Proton donor" evidence="15">
    <location>
        <position position="316"/>
    </location>
</feature>
<evidence type="ECO:0000256" key="7">
    <source>
        <dbReference type="ARBA" id="ARBA00022801"/>
    </source>
</evidence>
<keyword evidence="8" id="KW-0119">Carbohydrate metabolism</keyword>
<dbReference type="InterPro" id="IPR012768">
    <property type="entry name" value="Trehalose_TreZ"/>
</dbReference>
<evidence type="ECO:0000256" key="3">
    <source>
        <dbReference type="ARBA" id="ARBA00008061"/>
    </source>
</evidence>
<dbReference type="UniPathway" id="UPA00299"/>
<organism evidence="20 21">
    <name type="scientific">Sanguibacter antarcticus</name>
    <dbReference type="NCBI Taxonomy" id="372484"/>
    <lineage>
        <taxon>Bacteria</taxon>
        <taxon>Bacillati</taxon>
        <taxon>Actinomycetota</taxon>
        <taxon>Actinomycetes</taxon>
        <taxon>Micrococcales</taxon>
        <taxon>Sanguibacteraceae</taxon>
        <taxon>Sanguibacter</taxon>
    </lineage>
</organism>
<dbReference type="Gene3D" id="3.20.20.80">
    <property type="entry name" value="Glycosidases"/>
    <property type="match status" value="1"/>
</dbReference>
<feature type="site" description="Transition state stabilizer" evidence="17">
    <location>
        <position position="411"/>
    </location>
</feature>
<evidence type="ECO:0000256" key="14">
    <source>
        <dbReference type="PIRNR" id="PIRNR006337"/>
    </source>
</evidence>
<sequence length="621" mass="66997">MTAAENLSGTRAAVTAALGVWAPRADRVELVLPPAGGAEDVPRTDTVEDRVEMARDVALGDGWWSVPTARAEPLADDALYAFSIDGGPARPDPRSPRQPFGVHGPSQRFDATVHDWDDDAWPGVSVLGSVVYELHVGTFTAEGTFDSAIARLGYLADLGVDLVEVMPVAAFDGRHGWGYDGVDLFAVHEPYGGPAAFQRFVDAAHGHGLGVVLDVVYNHLGPTGNYTSTFGPYFSDDHHTPWGQGINLDGAGSSEVRRWIIDNALRWMRDFHVDALRLDAVHALVDDSTPHILAELSDAVEALSHELGRPLSLVAESDENDPRTVTPTAAGGRGMTAQWADDVHHAVHALLTGERHGYYVDFGPVAVLRKALVGAFVHDGDHSTFRGKAWGHPVPRDTDGHRFVAFASDHDQVGNRARGDRPSDTLDAGGLAMAAALVLTSPFTPMIFMGEEWGASTDWRFFADFTDADLARAVSEGRAREFSGHGWSEMYGDGFVVPDPQDPATRDASVLDWDELDRGEHARLLAWYRTLIDLRRSEPDIASGRLDATQVDGDDDSPVLEVLRGGVRVLLNRGHDTSVVPVTTGSVLLAGWNGARLDAHLDSPPRLHLPPRTVAVVRGAS</sequence>
<accession>A0A2A9E467</accession>
<keyword evidence="21" id="KW-1185">Reference proteome</keyword>
<dbReference type="Gene3D" id="2.60.40.10">
    <property type="entry name" value="Immunoglobulins"/>
    <property type="match status" value="1"/>
</dbReference>
<dbReference type="PANTHER" id="PTHR43651:SF11">
    <property type="entry name" value="MALTO-OLIGOSYLTREHALOSE TREHALOHYDROLASE"/>
    <property type="match status" value="1"/>
</dbReference>
<dbReference type="CDD" id="cd02853">
    <property type="entry name" value="E_set_MTHase_like_N"/>
    <property type="match status" value="1"/>
</dbReference>
<dbReference type="Gene3D" id="1.10.10.760">
    <property type="entry name" value="E-set domains of sugar-utilizing enzymes"/>
    <property type="match status" value="1"/>
</dbReference>
<dbReference type="CDD" id="cd11325">
    <property type="entry name" value="AmyAc_GTHase"/>
    <property type="match status" value="1"/>
</dbReference>
<dbReference type="InterPro" id="IPR014756">
    <property type="entry name" value="Ig_E-set"/>
</dbReference>
<dbReference type="GO" id="GO:0033942">
    <property type="term" value="F:4-alpha-D-(1-&gt;4)-alpha-D-glucanotrehalose trehalohydrolase activity"/>
    <property type="evidence" value="ECO:0007669"/>
    <property type="project" value="UniProtKB-EC"/>
</dbReference>
<evidence type="ECO:0000256" key="2">
    <source>
        <dbReference type="ARBA" id="ARBA00005199"/>
    </source>
</evidence>
<dbReference type="NCBIfam" id="TIGR02402">
    <property type="entry name" value="trehalose_TreZ"/>
    <property type="match status" value="1"/>
</dbReference>
<dbReference type="InterPro" id="IPR006047">
    <property type="entry name" value="GH13_cat_dom"/>
</dbReference>
<evidence type="ECO:0000256" key="4">
    <source>
        <dbReference type="ARBA" id="ARBA00012268"/>
    </source>
</evidence>
<evidence type="ECO:0000313" key="20">
    <source>
        <dbReference type="EMBL" id="PFG32990.1"/>
    </source>
</evidence>
<dbReference type="OrthoDB" id="9800174at2"/>
<evidence type="ECO:0000256" key="12">
    <source>
        <dbReference type="ARBA" id="ARBA00034013"/>
    </source>
</evidence>
<keyword evidence="7 14" id="KW-0378">Hydrolase</keyword>
<dbReference type="GO" id="GO:0005737">
    <property type="term" value="C:cytoplasm"/>
    <property type="evidence" value="ECO:0007669"/>
    <property type="project" value="UniProtKB-SubCell"/>
</dbReference>
<evidence type="ECO:0000259" key="19">
    <source>
        <dbReference type="SMART" id="SM00642"/>
    </source>
</evidence>